<feature type="transmembrane region" description="Helical" evidence="1">
    <location>
        <begin position="301"/>
        <end position="320"/>
    </location>
</feature>
<keyword evidence="1" id="KW-0472">Membrane</keyword>
<feature type="transmembrane region" description="Helical" evidence="1">
    <location>
        <begin position="268"/>
        <end position="289"/>
    </location>
</feature>
<reference evidence="2 3" key="1">
    <citation type="submission" date="2020-02" db="EMBL/GenBank/DDBJ databases">
        <authorList>
            <person name="Zheng R.K."/>
            <person name="Sun C.M."/>
        </authorList>
    </citation>
    <scope>NUCLEOTIDE SEQUENCE [LARGE SCALE GENOMIC DNA]</scope>
    <source>
        <strain evidence="3">rifampicinis</strain>
    </source>
</reference>
<keyword evidence="3" id="KW-1185">Reference proteome</keyword>
<dbReference type="AlphaFoldDB" id="A0A7S8IDB6"/>
<evidence type="ECO:0008006" key="4">
    <source>
        <dbReference type="Google" id="ProtNLM"/>
    </source>
</evidence>
<feature type="transmembrane region" description="Helical" evidence="1">
    <location>
        <begin position="181"/>
        <end position="197"/>
    </location>
</feature>
<feature type="transmembrane region" description="Helical" evidence="1">
    <location>
        <begin position="85"/>
        <end position="108"/>
    </location>
</feature>
<evidence type="ECO:0000313" key="3">
    <source>
        <dbReference type="Proteomes" id="UP000594468"/>
    </source>
</evidence>
<evidence type="ECO:0000256" key="1">
    <source>
        <dbReference type="SAM" id="Phobius"/>
    </source>
</evidence>
<sequence length="819" mass="90953">MRRFLRLHVPVIALFFAVALLITFPAVLQATTHFIGGDTSDSTEVARHMWWFTHSLRTGQDFFYQSNLGYPDGFSSKVFLSVPLYVLPMGLFAFVMPLALAFNLHIWLTMALNGWAMFLLARDRLQSTSIYPALLAGLIFMAAPVFQGHIADGHSGLIVMWPFPLYLLALFKLVEAPRLDWRWLALAVLFFFLAPMGHILQSIYVLLPLSGLFWLARVYLRDWRGAGRVLLVGIIGLGIYGLYLLPVVEETLAESAYSDTGGYVQYSLDALGIVTPSFFNPVFDLLLSYPRRVLGTNLTEGSAYIGLIVALLAIMGVWRGKGRARWWLLVAVVSWVLALGPVLKLFDQPMTLNAGDGYQTYITLPWAFLQNLPGFSIARTPGRFTFGLALALAMLAGYGAKALFEWARLQGAATRDVTRGDISGARRTPRLTMVFVALAAVILFEYQFFWPMPTRSAEIPRAVVDLHQRDDVRAVFNVPYQHLLAAKDALLLQTAHQLPLIAGQVSRTTPVNPAKLAILQETLNPALLREVGADVVIFHKERAAEIDQYDVLANRLSTQLGTPIYEDEQIAIFNVSDDETLPQYVVSDAVPRPVIVENTLNTYLYVSEPGWLTLKQDMTSEGLMLRESLDGTSIHTYDAPEQNAYTTYVPLLMPGFHTLTYTLEPACPARYDDALQCRSITLAEADITWTPAPPSDPIAFEGNITLASSQQQEDGAFTLWWQFDAPIDDHMVRFVHVVDETGTPIWQNDAPLGTFQAGETWVEAVPLPTADEIEPGTYAIRAGWYRLDDAGTLTNLVVLNGPNEREASAEIGTLTLPGS</sequence>
<feature type="transmembrane region" description="Helical" evidence="1">
    <location>
        <begin position="229"/>
        <end position="248"/>
    </location>
</feature>
<feature type="transmembrane region" description="Helical" evidence="1">
    <location>
        <begin position="156"/>
        <end position="174"/>
    </location>
</feature>
<dbReference type="Proteomes" id="UP000594468">
    <property type="component" value="Chromosome"/>
</dbReference>
<feature type="transmembrane region" description="Helical" evidence="1">
    <location>
        <begin position="384"/>
        <end position="404"/>
    </location>
</feature>
<feature type="transmembrane region" description="Helical" evidence="1">
    <location>
        <begin position="326"/>
        <end position="346"/>
    </location>
</feature>
<dbReference type="EMBL" id="CP062983">
    <property type="protein sequence ID" value="QPC82410.1"/>
    <property type="molecule type" value="Genomic_DNA"/>
</dbReference>
<accession>A0A7S8IDB6</accession>
<dbReference type="KEGG" id="pmet:G4Y79_22435"/>
<gene>
    <name evidence="2" type="ORF">G4Y79_22435</name>
</gene>
<feature type="transmembrane region" description="Helical" evidence="1">
    <location>
        <begin position="129"/>
        <end position="150"/>
    </location>
</feature>
<keyword evidence="1" id="KW-0812">Transmembrane</keyword>
<evidence type="ECO:0000313" key="2">
    <source>
        <dbReference type="EMBL" id="QPC82410.1"/>
    </source>
</evidence>
<dbReference type="RefSeq" id="WP_195170479.1">
    <property type="nucleotide sequence ID" value="NZ_CP062983.1"/>
</dbReference>
<proteinExistence type="predicted"/>
<keyword evidence="1" id="KW-1133">Transmembrane helix</keyword>
<protein>
    <recommendedName>
        <fullName evidence="4">Membrane protein 6-pyruvoyl-tetrahydropterin synthase-related domain-containing protein</fullName>
    </recommendedName>
</protein>
<feature type="transmembrane region" description="Helical" evidence="1">
    <location>
        <begin position="431"/>
        <end position="450"/>
    </location>
</feature>
<name>A0A7S8IDB6_9CHLR</name>
<organism evidence="2 3">
    <name type="scientific">Phototrophicus methaneseepsis</name>
    <dbReference type="NCBI Taxonomy" id="2710758"/>
    <lineage>
        <taxon>Bacteria</taxon>
        <taxon>Bacillati</taxon>
        <taxon>Chloroflexota</taxon>
        <taxon>Candidatus Thermofontia</taxon>
        <taxon>Phototrophicales</taxon>
        <taxon>Phototrophicaceae</taxon>
        <taxon>Phototrophicus</taxon>
    </lineage>
</organism>